<reference evidence="8" key="1">
    <citation type="submission" date="2021-02" db="EMBL/GenBank/DDBJ databases">
        <authorList>
            <person name="Nowell W R."/>
        </authorList>
    </citation>
    <scope>NUCLEOTIDE SEQUENCE</scope>
    <source>
        <strain evidence="8">Ploen Becks lab</strain>
    </source>
</reference>
<evidence type="ECO:0000256" key="6">
    <source>
        <dbReference type="SAM" id="Phobius"/>
    </source>
</evidence>
<dbReference type="Pfam" id="PF25023">
    <property type="entry name" value="TEN_YD-shell"/>
    <property type="match status" value="1"/>
</dbReference>
<comment type="caution">
    <text evidence="8">The sequence shown here is derived from an EMBL/GenBank/DDBJ whole genome shotgun (WGS) entry which is preliminary data.</text>
</comment>
<gene>
    <name evidence="8" type="ORF">OXX778_LOCUS5309</name>
</gene>
<dbReference type="Pfam" id="PF24329">
    <property type="entry name" value="FN-plug_TEN1-4"/>
    <property type="match status" value="1"/>
</dbReference>
<dbReference type="PANTHER" id="PTHR11219:SF69">
    <property type="entry name" value="TENEURIN-A"/>
    <property type="match status" value="1"/>
</dbReference>
<dbReference type="PANTHER" id="PTHR11219">
    <property type="entry name" value="TENEURIN AND N-ACETYLGLUCOSAMINE-1-PHOSPHODIESTER ALPHA-N-ACETYLGLUCOSAMINIDASE"/>
    <property type="match status" value="1"/>
</dbReference>
<evidence type="ECO:0000313" key="8">
    <source>
        <dbReference type="EMBL" id="CAF0778130.1"/>
    </source>
</evidence>
<feature type="disulfide bond" evidence="4">
    <location>
        <begin position="547"/>
        <end position="556"/>
    </location>
</feature>
<keyword evidence="3 4" id="KW-1015">Disulfide bond</keyword>
<keyword evidence="6" id="KW-0812">Transmembrane</keyword>
<dbReference type="InterPro" id="IPR011042">
    <property type="entry name" value="6-blade_b-propeller_TolB-like"/>
</dbReference>
<keyword evidence="6" id="KW-1133">Transmembrane helix</keyword>
<feature type="disulfide bond" evidence="4">
    <location>
        <begin position="685"/>
        <end position="695"/>
    </location>
</feature>
<protein>
    <recommendedName>
        <fullName evidence="7">EGF-like domain-containing protein</fullName>
    </recommendedName>
</protein>
<dbReference type="InterPro" id="IPR057629">
    <property type="entry name" value="Teneurin1-4_GBD"/>
</dbReference>
<dbReference type="CDD" id="cd00054">
    <property type="entry name" value="EGF_CA"/>
    <property type="match status" value="4"/>
</dbReference>
<dbReference type="InterPro" id="IPR056822">
    <property type="entry name" value="TEN_NHL"/>
</dbReference>
<feature type="compositionally biased region" description="Low complexity" evidence="5">
    <location>
        <begin position="44"/>
        <end position="59"/>
    </location>
</feature>
<dbReference type="InterPro" id="IPR051216">
    <property type="entry name" value="Teneurin"/>
</dbReference>
<feature type="region of interest" description="Disordered" evidence="5">
    <location>
        <begin position="244"/>
        <end position="265"/>
    </location>
</feature>
<dbReference type="InterPro" id="IPR008969">
    <property type="entry name" value="CarboxyPept-like_regulatory"/>
</dbReference>
<evidence type="ECO:0000256" key="1">
    <source>
        <dbReference type="ARBA" id="ARBA00022536"/>
    </source>
</evidence>
<keyword evidence="2" id="KW-0677">Repeat</keyword>
<dbReference type="GO" id="GO:0008045">
    <property type="term" value="P:motor neuron axon guidance"/>
    <property type="evidence" value="ECO:0007669"/>
    <property type="project" value="TreeGrafter"/>
</dbReference>
<evidence type="ECO:0000256" key="4">
    <source>
        <dbReference type="PROSITE-ProRule" id="PRU00076"/>
    </source>
</evidence>
<dbReference type="Proteomes" id="UP000663879">
    <property type="component" value="Unassembled WGS sequence"/>
</dbReference>
<dbReference type="Pfam" id="PF25020">
    <property type="entry name" value="TTR_TEN1-4"/>
    <property type="match status" value="1"/>
</dbReference>
<dbReference type="Pfam" id="PF25021">
    <property type="entry name" value="TEN_NHL"/>
    <property type="match status" value="1"/>
</dbReference>
<dbReference type="PROSITE" id="PS50026">
    <property type="entry name" value="EGF_3"/>
    <property type="match status" value="2"/>
</dbReference>
<evidence type="ECO:0000259" key="7">
    <source>
        <dbReference type="PROSITE" id="PS50026"/>
    </source>
</evidence>
<feature type="disulfide bond" evidence="4">
    <location>
        <begin position="707"/>
        <end position="716"/>
    </location>
</feature>
<dbReference type="GO" id="GO:0005509">
    <property type="term" value="F:calcium ion binding"/>
    <property type="evidence" value="ECO:0007669"/>
    <property type="project" value="InterPro"/>
</dbReference>
<keyword evidence="1 4" id="KW-0245">EGF-like domain</keyword>
<comment type="caution">
    <text evidence="4">Lacks conserved residue(s) required for the propagation of feature annotation.</text>
</comment>
<dbReference type="InterPro" id="IPR056823">
    <property type="entry name" value="TEN-like_YD-shell"/>
</dbReference>
<feature type="region of interest" description="Disordered" evidence="5">
    <location>
        <begin position="40"/>
        <end position="65"/>
    </location>
</feature>
<dbReference type="InterPro" id="IPR056820">
    <property type="entry name" value="TEN_TTR-like"/>
</dbReference>
<keyword evidence="6" id="KW-0472">Membrane</keyword>
<dbReference type="SMART" id="SM00181">
    <property type="entry name" value="EGF"/>
    <property type="match status" value="7"/>
</dbReference>
<dbReference type="InterPro" id="IPR057627">
    <property type="entry name" value="FN-plug_TEN1-4"/>
</dbReference>
<evidence type="ECO:0000256" key="3">
    <source>
        <dbReference type="ARBA" id="ARBA00023157"/>
    </source>
</evidence>
<dbReference type="Pfam" id="PF25024">
    <property type="entry name" value="EGF_TEN"/>
    <property type="match status" value="1"/>
</dbReference>
<proteinExistence type="predicted"/>
<dbReference type="SUPFAM" id="SSF49464">
    <property type="entry name" value="Carboxypeptidase regulatory domain-like"/>
    <property type="match status" value="1"/>
</dbReference>
<feature type="domain" description="EGF-like" evidence="7">
    <location>
        <begin position="681"/>
        <end position="717"/>
    </location>
</feature>
<dbReference type="PROSITE" id="PS00022">
    <property type="entry name" value="EGF_1"/>
    <property type="match status" value="2"/>
</dbReference>
<feature type="compositionally biased region" description="Low complexity" evidence="5">
    <location>
        <begin position="244"/>
        <end position="256"/>
    </location>
</feature>
<dbReference type="Gene3D" id="2.120.10.30">
    <property type="entry name" value="TolB, C-terminal domain"/>
    <property type="match status" value="1"/>
</dbReference>
<dbReference type="InterPro" id="IPR001881">
    <property type="entry name" value="EGF-like_Ca-bd_dom"/>
</dbReference>
<sequence>MDRTESLNNLNRNQNNNDNGSTTSNTAYNLVSSINTNTTNIADSTTVSGSSLTTSSSSSPNNNEQQNYMDQLAQFNKLQATLARGNQMFDSNYRFNNQCQYMDLNNQMPNQMQTQIPQHQPTTAFLVQTPNGSALLIPPTNNFQTLNTFSLNRQTYLPQNLPNSPSCTSGNFRPESNPSQNVYQTIDAEKNGYLYPLDGFYDTTTPFTNTCSTRNKFKKNYHQQQQQGQLTKLIENTQNTIQSSNNTNSAFFTSPSQSNSSTRNRRHLDSSFLERLKFGFSKKLEKNCSWKCLSFLFLFIILNLFTFTIYLAVMRMYNLNWHLKDNQSMSQSKIKLENKPLNLMLFTKIGDTVEDLIQPSDFFNMQFFLDTSTYIKFNISLSPKSQIGFYADKTTPPTYTKFKIFEAFNGNSLINKKQQQSSLVNTGFVHYLEQGLWYISLLNDNKNPIKFRLKTDYHTQLVSNCPKNCFGKGDCVNNKCQCYPGFSGSDCSQATCPVLCNGHGRYENGKCTCDILWHGSECETPIDQCEIANCNKNGECMNGKCMCYPGYDGKFCEIKTCLSPNCSNNGICLNGQCVCFTNYTGADCSLFTNYMNSLCSSNGKFNYATKSCECNKNWKGPDCSTHENCLDSSCLKCKNGWSGLNCLIKVPLTCDSRCSSHGICLNGTCSCSPGYQGRNCDINNCPNGCSSNGICERVSSNKYQCVCKHGWTGKSCEVAIEMVCNDDIDNDGDGLTDCMDSECCIFDNCKLSLACQTSPEPKDRLLRKQPPSLSASFFDKMRFLIEDSSVQSFAYSNSFLESQVTVIRGQVLFKNGQPLIGVKVSSYQNPSYGYTLTRNNGIFDLMINGGGAVQLEFSKNRLKTKIISINANWNQFVYIDAVVMYLSQDLVEPQNELACLLSLKSEPVITFRLIVRTNWKEIRTHYEKSPLVAPDTGVVKSEIQLSEPSLKLIYTSNLVQGYMSSIFIQLTGDEIPEELQIIHLEILIEGVLHKQQFDAYSNLKYEYSWDRRNAYEQRVYGFTNANVKVGYQYENCQLINWQYQVVKIAGYDLGSSEIGNWNLNIHHRLNTQQGVLHKGDGSTIYLRDLQKSLDFVSKFDSEVLSISINKDGLVFIGDTNYLWMLNNTEQPKQLLIHNFNKYYMTSDPVNGNLFLSNLKEKQIVSLKSFEQSDNFKINFKIELDRISYPKGLVIDKNQNLYFIDGTGIKILKDGQAKILINNQRKDTPIPCKKIFKLDEKFSLFWPTVLAINPIDNLLYILDDGIVYKIDLLGNIEVVIGRPFLCDDKDVNFEKLNNPIDMSFSPDGDLFILENKPEEKIRQIRLFKTTGEIEIFYSNLKNPQSISVHQNRSVYVLDNNVLYQIKNNILKDEYNGKYTIISSDSKEAYIFNRFGLHLNTINLKNGANLYNFTYNGNALYGKLTQVTDQNKILLNIKRDFHGRTEMLQLSSQSYRVKLNNFDMLRTLVYSNDKSINLNYIGNSGLLSSRNEPGSKSYFYQYEKNGKVKEIVESLNSYNRTMRLNYDISQQGLTTSFLKQNGIQENWSSNSSGLFVFDASQNLDYKYSVDLNYKSVLYDDLISLLNDN</sequence>
<keyword evidence="9" id="KW-1185">Reference proteome</keyword>
<dbReference type="SUPFAM" id="SSF57196">
    <property type="entry name" value="EGF/Laminin"/>
    <property type="match status" value="1"/>
</dbReference>
<feature type="domain" description="EGF-like" evidence="7">
    <location>
        <begin position="525"/>
        <end position="557"/>
    </location>
</feature>
<dbReference type="FunFam" id="2.10.25.10:FF:000021">
    <property type="entry name" value="Teneurin transmembrane protein 2"/>
    <property type="match status" value="1"/>
</dbReference>
<dbReference type="Gene3D" id="2.10.25.10">
    <property type="entry name" value="Laminin"/>
    <property type="match status" value="6"/>
</dbReference>
<dbReference type="EMBL" id="CAJNOC010000571">
    <property type="protein sequence ID" value="CAF0778130.1"/>
    <property type="molecule type" value="Genomic_DNA"/>
</dbReference>
<dbReference type="InterPro" id="IPR000742">
    <property type="entry name" value="EGF"/>
</dbReference>
<dbReference type="Pfam" id="PF23093">
    <property type="entry name" value="GBD_Tenm3"/>
    <property type="match status" value="1"/>
</dbReference>
<dbReference type="OrthoDB" id="442731at2759"/>
<evidence type="ECO:0000313" key="9">
    <source>
        <dbReference type="Proteomes" id="UP000663879"/>
    </source>
</evidence>
<feature type="region of interest" description="Disordered" evidence="5">
    <location>
        <begin position="1"/>
        <end position="26"/>
    </location>
</feature>
<evidence type="ECO:0000256" key="2">
    <source>
        <dbReference type="ARBA" id="ARBA00022737"/>
    </source>
</evidence>
<organism evidence="8 9">
    <name type="scientific">Brachionus calyciflorus</name>
    <dbReference type="NCBI Taxonomy" id="104777"/>
    <lineage>
        <taxon>Eukaryota</taxon>
        <taxon>Metazoa</taxon>
        <taxon>Spiralia</taxon>
        <taxon>Gnathifera</taxon>
        <taxon>Rotifera</taxon>
        <taxon>Eurotatoria</taxon>
        <taxon>Monogononta</taxon>
        <taxon>Pseudotrocha</taxon>
        <taxon>Ploima</taxon>
        <taxon>Brachionidae</taxon>
        <taxon>Brachionus</taxon>
    </lineage>
</organism>
<dbReference type="SMART" id="SM00179">
    <property type="entry name" value="EGF_CA"/>
    <property type="match status" value="1"/>
</dbReference>
<accession>A0A813R6C0</accession>
<name>A0A813R6C0_9BILA</name>
<dbReference type="SUPFAM" id="SSF63829">
    <property type="entry name" value="Calcium-dependent phosphotriesterase"/>
    <property type="match status" value="1"/>
</dbReference>
<dbReference type="PROSITE" id="PS01186">
    <property type="entry name" value="EGF_2"/>
    <property type="match status" value="3"/>
</dbReference>
<feature type="transmembrane region" description="Helical" evidence="6">
    <location>
        <begin position="292"/>
        <end position="313"/>
    </location>
</feature>
<evidence type="ECO:0000256" key="5">
    <source>
        <dbReference type="SAM" id="MobiDB-lite"/>
    </source>
</evidence>